<accession>A0ABD3VAE4</accession>
<evidence type="ECO:0000256" key="2">
    <source>
        <dbReference type="ARBA" id="ARBA00022536"/>
    </source>
</evidence>
<protein>
    <recommendedName>
        <fullName evidence="7">EGF-like domain-containing protein</fullName>
    </recommendedName>
</protein>
<dbReference type="PROSITE" id="PS01187">
    <property type="entry name" value="EGF_CA"/>
    <property type="match status" value="1"/>
</dbReference>
<dbReference type="InterPro" id="IPR000152">
    <property type="entry name" value="EGF-type_Asp/Asn_hydroxyl_site"/>
</dbReference>
<dbReference type="Pfam" id="PF00008">
    <property type="entry name" value="EGF"/>
    <property type="match status" value="2"/>
</dbReference>
<dbReference type="Proteomes" id="UP001634394">
    <property type="component" value="Unassembled WGS sequence"/>
</dbReference>
<dbReference type="EMBL" id="JBJQND010000013">
    <property type="protein sequence ID" value="KAL3857497.1"/>
    <property type="molecule type" value="Genomic_DNA"/>
</dbReference>
<keyword evidence="2 5" id="KW-0245">EGF-like domain</keyword>
<dbReference type="PANTHER" id="PTHR24049:SF35">
    <property type="entry name" value="EGF-LIKE DOMAIN-CONTAINING PROTEIN"/>
    <property type="match status" value="1"/>
</dbReference>
<dbReference type="InterPro" id="IPR018097">
    <property type="entry name" value="EGF_Ca-bd_CS"/>
</dbReference>
<keyword evidence="3" id="KW-0677">Repeat</keyword>
<dbReference type="SMART" id="SM00181">
    <property type="entry name" value="EGF"/>
    <property type="match status" value="2"/>
</dbReference>
<dbReference type="PROSITE" id="PS00022">
    <property type="entry name" value="EGF_1"/>
    <property type="match status" value="2"/>
</dbReference>
<keyword evidence="4 5" id="KW-1015">Disulfide bond</keyword>
<dbReference type="PROSITE" id="PS00010">
    <property type="entry name" value="ASX_HYDROXYL"/>
    <property type="match status" value="1"/>
</dbReference>
<dbReference type="FunFam" id="2.10.25.10:FF:000471">
    <property type="entry name" value="Protein lin-12"/>
    <property type="match status" value="1"/>
</dbReference>
<keyword evidence="9" id="KW-1185">Reference proteome</keyword>
<feature type="chain" id="PRO_5044767975" description="EGF-like domain-containing protein" evidence="6">
    <location>
        <begin position="24"/>
        <end position="195"/>
    </location>
</feature>
<feature type="domain" description="EGF-like" evidence="7">
    <location>
        <begin position="158"/>
        <end position="194"/>
    </location>
</feature>
<evidence type="ECO:0000256" key="5">
    <source>
        <dbReference type="PROSITE-ProRule" id="PRU00076"/>
    </source>
</evidence>
<dbReference type="FunFam" id="2.10.25.10:FF:000294">
    <property type="entry name" value="Delta-like protein"/>
    <property type="match status" value="1"/>
</dbReference>
<keyword evidence="6" id="KW-0732">Signal</keyword>
<dbReference type="InterPro" id="IPR000742">
    <property type="entry name" value="EGF"/>
</dbReference>
<reference evidence="8 9" key="1">
    <citation type="submission" date="2024-11" db="EMBL/GenBank/DDBJ databases">
        <title>Chromosome-level genome assembly of the freshwater bivalve Anodonta woodiana.</title>
        <authorList>
            <person name="Chen X."/>
        </authorList>
    </citation>
    <scope>NUCLEOTIDE SEQUENCE [LARGE SCALE GENOMIC DNA]</scope>
    <source>
        <strain evidence="8">MN2024</strain>
        <tissue evidence="8">Gills</tissue>
    </source>
</reference>
<dbReference type="Gene3D" id="2.10.25.10">
    <property type="entry name" value="Laminin"/>
    <property type="match status" value="2"/>
</dbReference>
<name>A0ABD3VAE4_SINWO</name>
<evidence type="ECO:0000256" key="1">
    <source>
        <dbReference type="ARBA" id="ARBA00005847"/>
    </source>
</evidence>
<dbReference type="InterPro" id="IPR051022">
    <property type="entry name" value="Notch_Cell-Fate_Det"/>
</dbReference>
<comment type="similarity">
    <text evidence="1">Belongs to the NOTCH family.</text>
</comment>
<evidence type="ECO:0000313" key="8">
    <source>
        <dbReference type="EMBL" id="KAL3857497.1"/>
    </source>
</evidence>
<proteinExistence type="inferred from homology"/>
<feature type="non-terminal residue" evidence="8">
    <location>
        <position position="195"/>
    </location>
</feature>
<dbReference type="SUPFAM" id="SSF57196">
    <property type="entry name" value="EGF/Laminin"/>
    <property type="match status" value="2"/>
</dbReference>
<feature type="signal peptide" evidence="6">
    <location>
        <begin position="1"/>
        <end position="23"/>
    </location>
</feature>
<dbReference type="CDD" id="cd00054">
    <property type="entry name" value="EGF_CA"/>
    <property type="match status" value="2"/>
</dbReference>
<sequence length="195" mass="22087">MGIPNMHFVFMFSCLLYQRAVQAHYTRNQLSSEIRMDKTEAALFLSHGNRVERSPTPGFCYDRAQERVCESRHMECQTEEFRRYLCTKENHACPANLMCTIVGIWCPVHYKTHCTNVCDIFGPGVNRCKNGGTCVNTGPETYTCICPEGFNGKDCEYDIDECLANPCQHSASCKNIVGNYSCNCPSRFTGKNCEL</sequence>
<evidence type="ECO:0000256" key="6">
    <source>
        <dbReference type="SAM" id="SignalP"/>
    </source>
</evidence>
<evidence type="ECO:0000256" key="3">
    <source>
        <dbReference type="ARBA" id="ARBA00022737"/>
    </source>
</evidence>
<gene>
    <name evidence="8" type="ORF">ACJMK2_012163</name>
</gene>
<evidence type="ECO:0000256" key="4">
    <source>
        <dbReference type="ARBA" id="ARBA00023157"/>
    </source>
</evidence>
<feature type="domain" description="EGF-like" evidence="7">
    <location>
        <begin position="119"/>
        <end position="156"/>
    </location>
</feature>
<evidence type="ECO:0000259" key="7">
    <source>
        <dbReference type="PROSITE" id="PS50026"/>
    </source>
</evidence>
<dbReference type="AlphaFoldDB" id="A0ABD3VAE4"/>
<dbReference type="PROSITE" id="PS01186">
    <property type="entry name" value="EGF_2"/>
    <property type="match status" value="1"/>
</dbReference>
<dbReference type="PANTHER" id="PTHR24049">
    <property type="entry name" value="CRUMBS FAMILY MEMBER"/>
    <property type="match status" value="1"/>
</dbReference>
<dbReference type="InterPro" id="IPR001881">
    <property type="entry name" value="EGF-like_Ca-bd_dom"/>
</dbReference>
<feature type="disulfide bond" evidence="5">
    <location>
        <begin position="184"/>
        <end position="193"/>
    </location>
</feature>
<dbReference type="PROSITE" id="PS50026">
    <property type="entry name" value="EGF_3"/>
    <property type="match status" value="2"/>
</dbReference>
<evidence type="ECO:0000313" key="9">
    <source>
        <dbReference type="Proteomes" id="UP001634394"/>
    </source>
</evidence>
<dbReference type="SMART" id="SM00179">
    <property type="entry name" value="EGF_CA"/>
    <property type="match status" value="2"/>
</dbReference>
<comment type="caution">
    <text evidence="5">Lacks conserved residue(s) required for the propagation of feature annotation.</text>
</comment>
<feature type="disulfide bond" evidence="5">
    <location>
        <begin position="146"/>
        <end position="155"/>
    </location>
</feature>
<comment type="caution">
    <text evidence="8">The sequence shown here is derived from an EMBL/GenBank/DDBJ whole genome shotgun (WGS) entry which is preliminary data.</text>
</comment>
<organism evidence="8 9">
    <name type="scientific">Sinanodonta woodiana</name>
    <name type="common">Chinese pond mussel</name>
    <name type="synonym">Anodonta woodiana</name>
    <dbReference type="NCBI Taxonomy" id="1069815"/>
    <lineage>
        <taxon>Eukaryota</taxon>
        <taxon>Metazoa</taxon>
        <taxon>Spiralia</taxon>
        <taxon>Lophotrochozoa</taxon>
        <taxon>Mollusca</taxon>
        <taxon>Bivalvia</taxon>
        <taxon>Autobranchia</taxon>
        <taxon>Heteroconchia</taxon>
        <taxon>Palaeoheterodonta</taxon>
        <taxon>Unionida</taxon>
        <taxon>Unionoidea</taxon>
        <taxon>Unionidae</taxon>
        <taxon>Unioninae</taxon>
        <taxon>Sinanodonta</taxon>
    </lineage>
</organism>